<dbReference type="EMBL" id="JAKZEL010000016">
    <property type="protein sequence ID" value="KAI4536271.1"/>
    <property type="molecule type" value="Genomic_DNA"/>
</dbReference>
<evidence type="ECO:0000313" key="1">
    <source>
        <dbReference type="EMBL" id="KAI4536271.1"/>
    </source>
</evidence>
<dbReference type="Proteomes" id="UP001214576">
    <property type="component" value="Unassembled WGS sequence"/>
</dbReference>
<reference evidence="1" key="1">
    <citation type="submission" date="2022-03" db="EMBL/GenBank/DDBJ databases">
        <title>Genomic analyses of argali, domestic sheep and their hybrids provide insights into chromosomal evolution, heterosis and genetic basis of agronomic traits.</title>
        <authorList>
            <person name="Li M."/>
        </authorList>
    </citation>
    <scope>NUCLEOTIDE SEQUENCE</scope>
    <source>
        <strain evidence="1">CAU-MHL-2022a</strain>
        <tissue evidence="1">Skin</tissue>
    </source>
</reference>
<organism evidence="1 2">
    <name type="scientific">Ovis ammon polii</name>
    <dbReference type="NCBI Taxonomy" id="230172"/>
    <lineage>
        <taxon>Eukaryota</taxon>
        <taxon>Metazoa</taxon>
        <taxon>Chordata</taxon>
        <taxon>Craniata</taxon>
        <taxon>Vertebrata</taxon>
        <taxon>Euteleostomi</taxon>
        <taxon>Mammalia</taxon>
        <taxon>Eutheria</taxon>
        <taxon>Laurasiatheria</taxon>
        <taxon>Artiodactyla</taxon>
        <taxon>Ruminantia</taxon>
        <taxon>Pecora</taxon>
        <taxon>Bovidae</taxon>
        <taxon>Caprinae</taxon>
        <taxon>Ovis</taxon>
    </lineage>
</organism>
<name>A0AAD4TZH9_OVIAM</name>
<gene>
    <name evidence="1" type="ORF">MG293_013663</name>
</gene>
<sequence>MFSIHLFHVTYFFCLTDEESEAKMWWRRVTNLCLCNHSANAFNPYLTMSVVGCVWQGQGQRYILADFAPLTGPWMEEFKTPAPNPEIFSLCDGYSALRPAELVHKNELCKMKRNERFIIPQIYSNTGLTAVKLPPDDGLDQ</sequence>
<accession>A0AAD4TZH9</accession>
<keyword evidence="2" id="KW-1185">Reference proteome</keyword>
<evidence type="ECO:0000313" key="2">
    <source>
        <dbReference type="Proteomes" id="UP001214576"/>
    </source>
</evidence>
<proteinExistence type="predicted"/>
<dbReference type="AlphaFoldDB" id="A0AAD4TZH9"/>
<protein>
    <submittedName>
        <fullName evidence="1">Uncharacterized protein</fullName>
    </submittedName>
</protein>
<comment type="caution">
    <text evidence="1">The sequence shown here is derived from an EMBL/GenBank/DDBJ whole genome shotgun (WGS) entry which is preliminary data.</text>
</comment>